<organism evidence="4 5">
    <name type="scientific">Jeotgalibacillus malaysiensis</name>
    <dbReference type="NCBI Taxonomy" id="1508404"/>
    <lineage>
        <taxon>Bacteria</taxon>
        <taxon>Bacillati</taxon>
        <taxon>Bacillota</taxon>
        <taxon>Bacilli</taxon>
        <taxon>Bacillales</taxon>
        <taxon>Caryophanaceae</taxon>
        <taxon>Jeotgalibacillus</taxon>
    </lineage>
</organism>
<dbReference type="GO" id="GO:0046417">
    <property type="term" value="P:chorismate metabolic process"/>
    <property type="evidence" value="ECO:0007669"/>
    <property type="project" value="TreeGrafter"/>
</dbReference>
<dbReference type="PANTHER" id="PTHR21164">
    <property type="entry name" value="CHORISMATE MUTASE"/>
    <property type="match status" value="1"/>
</dbReference>
<keyword evidence="2 3" id="KW-0028">Amino-acid biosynthesis</keyword>
<dbReference type="KEGG" id="jeo:JMA_19830"/>
<dbReference type="NCBIfam" id="TIGR01796">
    <property type="entry name" value="CM_mono_aroH"/>
    <property type="match status" value="1"/>
</dbReference>
<dbReference type="PROSITE" id="PS51167">
    <property type="entry name" value="CHORISMATE_MUT_1"/>
    <property type="match status" value="1"/>
</dbReference>
<dbReference type="PANTHER" id="PTHR21164:SF0">
    <property type="entry name" value="CHORISMATE MUTASE AROH"/>
    <property type="match status" value="1"/>
</dbReference>
<dbReference type="HOGENOM" id="CLU_133236_1_0_9"/>
<feature type="binding site" evidence="2">
    <location>
        <position position="6"/>
    </location>
    <ligand>
        <name>prephenate</name>
        <dbReference type="ChEBI" id="CHEBI:29934"/>
    </ligand>
</feature>
<dbReference type="SUPFAM" id="SSF55298">
    <property type="entry name" value="YjgF-like"/>
    <property type="match status" value="1"/>
</dbReference>
<dbReference type="PIRSF" id="PIRSF005965">
    <property type="entry name" value="Chor_mut_AroH"/>
    <property type="match status" value="1"/>
</dbReference>
<dbReference type="EMBL" id="CP009416">
    <property type="protein sequence ID" value="AJD91300.1"/>
    <property type="molecule type" value="Genomic_DNA"/>
</dbReference>
<dbReference type="AlphaFoldDB" id="A0A0B5AM53"/>
<evidence type="ECO:0000313" key="5">
    <source>
        <dbReference type="Proteomes" id="UP000031449"/>
    </source>
</evidence>
<protein>
    <recommendedName>
        <fullName evidence="1 3">chorismate mutase</fullName>
        <ecNumber evidence="1 3">5.4.99.5</ecNumber>
    </recommendedName>
</protein>
<dbReference type="CDD" id="cd02185">
    <property type="entry name" value="AroH"/>
    <property type="match status" value="1"/>
</dbReference>
<dbReference type="InterPro" id="IPR008243">
    <property type="entry name" value="Chorismate_mutase_AroH"/>
</dbReference>
<dbReference type="OrthoDB" id="9802232at2"/>
<feature type="binding site" evidence="2">
    <location>
        <position position="107"/>
    </location>
    <ligand>
        <name>prephenate</name>
        <dbReference type="ChEBI" id="CHEBI:29934"/>
    </ligand>
</feature>
<keyword evidence="5" id="KW-1185">Reference proteome</keyword>
<evidence type="ECO:0000313" key="4">
    <source>
        <dbReference type="EMBL" id="AJD91300.1"/>
    </source>
</evidence>
<dbReference type="UniPathway" id="UPA00120">
    <property type="reaction ID" value="UER00203"/>
</dbReference>
<dbReference type="Gene3D" id="3.30.1330.40">
    <property type="entry name" value="RutC-like"/>
    <property type="match status" value="1"/>
</dbReference>
<dbReference type="InterPro" id="IPR035959">
    <property type="entry name" value="RutC-like_sf"/>
</dbReference>
<dbReference type="BioCyc" id="JESP1508404:G14D9-11238-MONOMER"/>
<name>A0A0B5AM53_9BACL</name>
<dbReference type="Proteomes" id="UP000031449">
    <property type="component" value="Chromosome"/>
</dbReference>
<keyword evidence="3" id="KW-0413">Isomerase</keyword>
<reference evidence="4 5" key="1">
    <citation type="submission" date="2014-08" db="EMBL/GenBank/DDBJ databases">
        <title>Complete genome of a marine bacteria Jeotgalibacillus malaysiensis.</title>
        <authorList>
            <person name="Yaakop A.S."/>
            <person name="Chan K.-G."/>
            <person name="Goh K.M."/>
        </authorList>
    </citation>
    <scope>NUCLEOTIDE SEQUENCE [LARGE SCALE GENOMIC DNA]</scope>
    <source>
        <strain evidence="4 5">D5</strain>
    </source>
</reference>
<accession>A0A0B5AM53</accession>
<evidence type="ECO:0000256" key="1">
    <source>
        <dbReference type="NCBIfam" id="TIGR01796"/>
    </source>
</evidence>
<dbReference type="GO" id="GO:0008652">
    <property type="term" value="P:amino acid biosynthetic process"/>
    <property type="evidence" value="ECO:0007669"/>
    <property type="project" value="UniProtKB-UniRule"/>
</dbReference>
<dbReference type="GO" id="GO:0009073">
    <property type="term" value="P:aromatic amino acid family biosynthetic process"/>
    <property type="evidence" value="ECO:0007669"/>
    <property type="project" value="UniProtKB-UniRule"/>
</dbReference>
<evidence type="ECO:0000256" key="3">
    <source>
        <dbReference type="PROSITE-ProRule" id="PRU00514"/>
    </source>
</evidence>
<dbReference type="STRING" id="1508404.JMA_19830"/>
<dbReference type="Pfam" id="PF07736">
    <property type="entry name" value="CM_1"/>
    <property type="match status" value="1"/>
</dbReference>
<feature type="binding site" evidence="2">
    <location>
        <position position="89"/>
    </location>
    <ligand>
        <name>prephenate</name>
        <dbReference type="ChEBI" id="CHEBI:29934"/>
    </ligand>
</feature>
<comment type="catalytic activity">
    <reaction evidence="3">
        <text>chorismate = prephenate</text>
        <dbReference type="Rhea" id="RHEA:13897"/>
        <dbReference type="ChEBI" id="CHEBI:29748"/>
        <dbReference type="ChEBI" id="CHEBI:29934"/>
        <dbReference type="EC" id="5.4.99.5"/>
    </reaction>
</comment>
<sequence length="127" mass="14422">MIRGIRGATTVDHDGQDAIVEATFTLLQDMIKKNKIDPEDTASVFISTTEDIRSVFPAKALRKIEGWEFVPVMCMREIPVKDALPFCIRIMVHVNTELSQKEVQHIYHHEAVKLRPDLIGAHRKADS</sequence>
<gene>
    <name evidence="4" type="ORF">JMA_19830</name>
</gene>
<dbReference type="GO" id="GO:0004106">
    <property type="term" value="F:chorismate mutase activity"/>
    <property type="evidence" value="ECO:0007669"/>
    <property type="project" value="UniProtKB-UniRule"/>
</dbReference>
<dbReference type="EC" id="5.4.99.5" evidence="1 3"/>
<evidence type="ECO:0000256" key="2">
    <source>
        <dbReference type="PIRSR" id="PIRSR005965-1"/>
    </source>
</evidence>
<keyword evidence="2 3" id="KW-0057">Aromatic amino acid biosynthesis</keyword>
<proteinExistence type="predicted"/>